<keyword evidence="1 2" id="KW-0732">Signal</keyword>
<dbReference type="EMBL" id="BIFH01000014">
    <property type="protein sequence ID" value="GCD93531.1"/>
    <property type="molecule type" value="Genomic_DNA"/>
</dbReference>
<accession>A0A401YFZ0</accession>
<evidence type="ECO:0000256" key="2">
    <source>
        <dbReference type="SAM" id="SignalP"/>
    </source>
</evidence>
<reference evidence="4 5" key="1">
    <citation type="submission" date="2018-12" db="EMBL/GenBank/DDBJ databases">
        <title>Draft genome sequence of Embleya hyalina NBRC 13850T.</title>
        <authorList>
            <person name="Komaki H."/>
            <person name="Hosoyama A."/>
            <person name="Kimura A."/>
            <person name="Ichikawa N."/>
            <person name="Tamura T."/>
        </authorList>
    </citation>
    <scope>NUCLEOTIDE SEQUENCE [LARGE SCALE GENOMIC DNA]</scope>
    <source>
        <strain evidence="4 5">NBRC 13850</strain>
    </source>
</reference>
<sequence length="301" mass="31788">MSGRFTHRRLIASAATLIAGSMLLTACGDDGGDSALGKKDENAPFFKMLPPDVQKSGKITIGSEVAYAPIEFMKDGKAVGVDPELAAALAKQLGVKYDYKNSQFDSLITGITSKRFDIVMSAMTDKKERQGQGLSFVDYFRAGTSILVQKGNPQKITSLDDLCGKTVALQQATTNEDVASAQSKKCQDSGKGAINIQKYEHDGEALLKLKSGAAAADLNDFPVAAYNAQTSGDGKDFEVTGDQIDAGLYGIGVGKDNTQLQQALKSALEALIKNGEYAKILANWKVEAGAVTDVTINGATS</sequence>
<feature type="signal peptide" evidence="2">
    <location>
        <begin position="1"/>
        <end position="26"/>
    </location>
</feature>
<evidence type="ECO:0000313" key="4">
    <source>
        <dbReference type="EMBL" id="GCD93531.1"/>
    </source>
</evidence>
<dbReference type="Gene3D" id="3.40.190.10">
    <property type="entry name" value="Periplasmic binding protein-like II"/>
    <property type="match status" value="2"/>
</dbReference>
<dbReference type="InterPro" id="IPR001638">
    <property type="entry name" value="Solute-binding_3/MltF_N"/>
</dbReference>
<dbReference type="PANTHER" id="PTHR35936">
    <property type="entry name" value="MEMBRANE-BOUND LYTIC MUREIN TRANSGLYCOSYLASE F"/>
    <property type="match status" value="1"/>
</dbReference>
<dbReference type="Pfam" id="PF00497">
    <property type="entry name" value="SBP_bac_3"/>
    <property type="match status" value="1"/>
</dbReference>
<dbReference type="PANTHER" id="PTHR35936:SF17">
    <property type="entry name" value="ARGININE-BINDING EXTRACELLULAR PROTEIN ARTP"/>
    <property type="match status" value="1"/>
</dbReference>
<protein>
    <recommendedName>
        <fullName evidence="3">Solute-binding protein family 3/N-terminal domain-containing protein</fullName>
    </recommendedName>
</protein>
<dbReference type="RefSeq" id="WP_246126469.1">
    <property type="nucleotide sequence ID" value="NZ_BIFH01000014.1"/>
</dbReference>
<dbReference type="PROSITE" id="PS51257">
    <property type="entry name" value="PROKAR_LIPOPROTEIN"/>
    <property type="match status" value="1"/>
</dbReference>
<gene>
    <name evidence="4" type="ORF">EHYA_01175</name>
</gene>
<keyword evidence="5" id="KW-1185">Reference proteome</keyword>
<proteinExistence type="predicted"/>
<name>A0A401YFZ0_9ACTN</name>
<dbReference type="SUPFAM" id="SSF53850">
    <property type="entry name" value="Periplasmic binding protein-like II"/>
    <property type="match status" value="1"/>
</dbReference>
<evidence type="ECO:0000259" key="3">
    <source>
        <dbReference type="SMART" id="SM00062"/>
    </source>
</evidence>
<organism evidence="4 5">
    <name type="scientific">Embleya hyalina</name>
    <dbReference type="NCBI Taxonomy" id="516124"/>
    <lineage>
        <taxon>Bacteria</taxon>
        <taxon>Bacillati</taxon>
        <taxon>Actinomycetota</taxon>
        <taxon>Actinomycetes</taxon>
        <taxon>Kitasatosporales</taxon>
        <taxon>Streptomycetaceae</taxon>
        <taxon>Embleya</taxon>
    </lineage>
</organism>
<dbReference type="CDD" id="cd01004">
    <property type="entry name" value="PBP2_MidA_like"/>
    <property type="match status" value="1"/>
</dbReference>
<evidence type="ECO:0000256" key="1">
    <source>
        <dbReference type="ARBA" id="ARBA00022729"/>
    </source>
</evidence>
<feature type="domain" description="Solute-binding protein family 3/N-terminal" evidence="3">
    <location>
        <begin position="58"/>
        <end position="288"/>
    </location>
</feature>
<dbReference type="AlphaFoldDB" id="A0A401YFZ0"/>
<dbReference type="SMART" id="SM00062">
    <property type="entry name" value="PBPb"/>
    <property type="match status" value="1"/>
</dbReference>
<dbReference type="Proteomes" id="UP000286931">
    <property type="component" value="Unassembled WGS sequence"/>
</dbReference>
<comment type="caution">
    <text evidence="4">The sequence shown here is derived from an EMBL/GenBank/DDBJ whole genome shotgun (WGS) entry which is preliminary data.</text>
</comment>
<feature type="chain" id="PRO_5038413521" description="Solute-binding protein family 3/N-terminal domain-containing protein" evidence="2">
    <location>
        <begin position="27"/>
        <end position="301"/>
    </location>
</feature>
<evidence type="ECO:0000313" key="5">
    <source>
        <dbReference type="Proteomes" id="UP000286931"/>
    </source>
</evidence>